<dbReference type="EnsemblPlants" id="AVESA.00010b.r2.1DG0168710.1">
    <property type="protein sequence ID" value="AVESA.00010b.r2.1DG0168710.1.CDS"/>
    <property type="gene ID" value="AVESA.00010b.r2.1DG0168710"/>
</dbReference>
<reference evidence="1" key="2">
    <citation type="submission" date="2025-09" db="UniProtKB">
        <authorList>
            <consortium name="EnsemblPlants"/>
        </authorList>
    </citation>
    <scope>IDENTIFICATION</scope>
</reference>
<name>A0ACD5U3F6_AVESA</name>
<evidence type="ECO:0000313" key="2">
    <source>
        <dbReference type="Proteomes" id="UP001732700"/>
    </source>
</evidence>
<accession>A0ACD5U3F6</accession>
<dbReference type="Proteomes" id="UP001732700">
    <property type="component" value="Chromosome 1D"/>
</dbReference>
<keyword evidence="2" id="KW-1185">Reference proteome</keyword>
<sequence length="218" mass="23625">MRGTAVTFRHGPSPAVRSESNAAVHPTLHRRPLLHPRLRLRRSPEPSQPSILRRPMPHLTAAAAASASGGSSFTELTSAADFAAIASAGGRISVIGFGSLLSERSARSTFPELEGFRVAAPRGFRRVFAHAAPIFFERGIAIEATKASSLPVHLSVNVIHLCVRMVRLVAFHISFVLVLYFHFTSILSTCLGEHDVGFSQVVPFQTPFHHCNIELFGG</sequence>
<reference evidence="1" key="1">
    <citation type="submission" date="2021-05" db="EMBL/GenBank/DDBJ databases">
        <authorList>
            <person name="Scholz U."/>
            <person name="Mascher M."/>
            <person name="Fiebig A."/>
        </authorList>
    </citation>
    <scope>NUCLEOTIDE SEQUENCE [LARGE SCALE GENOMIC DNA]</scope>
</reference>
<proteinExistence type="predicted"/>
<organism evidence="1 2">
    <name type="scientific">Avena sativa</name>
    <name type="common">Oat</name>
    <dbReference type="NCBI Taxonomy" id="4498"/>
    <lineage>
        <taxon>Eukaryota</taxon>
        <taxon>Viridiplantae</taxon>
        <taxon>Streptophyta</taxon>
        <taxon>Embryophyta</taxon>
        <taxon>Tracheophyta</taxon>
        <taxon>Spermatophyta</taxon>
        <taxon>Magnoliopsida</taxon>
        <taxon>Liliopsida</taxon>
        <taxon>Poales</taxon>
        <taxon>Poaceae</taxon>
        <taxon>BOP clade</taxon>
        <taxon>Pooideae</taxon>
        <taxon>Poodae</taxon>
        <taxon>Poeae</taxon>
        <taxon>Poeae Chloroplast Group 1 (Aveneae type)</taxon>
        <taxon>Aveninae</taxon>
        <taxon>Avena</taxon>
    </lineage>
</organism>
<evidence type="ECO:0000313" key="1">
    <source>
        <dbReference type="EnsemblPlants" id="AVESA.00010b.r2.1DG0168710.1.CDS"/>
    </source>
</evidence>
<protein>
    <submittedName>
        <fullName evidence="1">Uncharacterized protein</fullName>
    </submittedName>
</protein>